<dbReference type="InterPro" id="IPR000100">
    <property type="entry name" value="RNase_P"/>
</dbReference>
<dbReference type="SUPFAM" id="SSF54211">
    <property type="entry name" value="Ribosomal protein S5 domain 2-like"/>
    <property type="match status" value="1"/>
</dbReference>
<evidence type="ECO:0000256" key="6">
    <source>
        <dbReference type="ARBA" id="ARBA00022884"/>
    </source>
</evidence>
<evidence type="ECO:0000256" key="7">
    <source>
        <dbReference type="HAMAP-Rule" id="MF_00227"/>
    </source>
</evidence>
<keyword evidence="5 7" id="KW-0378">Hydrolase</keyword>
<keyword evidence="2 7" id="KW-0819">tRNA processing</keyword>
<dbReference type="GO" id="GO:0042781">
    <property type="term" value="F:3'-tRNA processing endoribonuclease activity"/>
    <property type="evidence" value="ECO:0007669"/>
    <property type="project" value="TreeGrafter"/>
</dbReference>
<accession>A0A1F4UL10</accession>
<dbReference type="GO" id="GO:0001682">
    <property type="term" value="P:tRNA 5'-leader removal"/>
    <property type="evidence" value="ECO:0007669"/>
    <property type="project" value="UniProtKB-UniRule"/>
</dbReference>
<dbReference type="HAMAP" id="MF_00227">
    <property type="entry name" value="RNase_P"/>
    <property type="match status" value="1"/>
</dbReference>
<comment type="function">
    <text evidence="1 7">RNaseP catalyzes the removal of the 5'-leader sequence from pre-tRNA to produce the mature 5'-terminus. It can also cleave other RNA substrates such as 4.5S RNA. The protein component plays an auxiliary but essential role in vivo by binding to the 5'-leader sequence and broadening the substrate specificity of the ribozyme.</text>
</comment>
<comment type="caution">
    <text evidence="9">The sequence shown here is derived from an EMBL/GenBank/DDBJ whole genome shotgun (WGS) entry which is preliminary data.</text>
</comment>
<dbReference type="GO" id="GO:0004526">
    <property type="term" value="F:ribonuclease P activity"/>
    <property type="evidence" value="ECO:0007669"/>
    <property type="project" value="UniProtKB-UniRule"/>
</dbReference>
<dbReference type="Proteomes" id="UP000176583">
    <property type="component" value="Unassembled WGS sequence"/>
</dbReference>
<dbReference type="GO" id="GO:0030677">
    <property type="term" value="C:ribonuclease P complex"/>
    <property type="evidence" value="ECO:0007669"/>
    <property type="project" value="TreeGrafter"/>
</dbReference>
<dbReference type="Gene3D" id="3.30.230.10">
    <property type="match status" value="1"/>
</dbReference>
<comment type="subunit">
    <text evidence="7">Consists of a catalytic RNA component (M1 or rnpB) and a protein subunit.</text>
</comment>
<dbReference type="PANTHER" id="PTHR33992">
    <property type="entry name" value="RIBONUCLEASE P PROTEIN COMPONENT"/>
    <property type="match status" value="1"/>
</dbReference>
<evidence type="ECO:0000313" key="9">
    <source>
        <dbReference type="EMBL" id="OGC44913.1"/>
    </source>
</evidence>
<dbReference type="InterPro" id="IPR020539">
    <property type="entry name" value="RNase_P_CS"/>
</dbReference>
<dbReference type="InterPro" id="IPR014721">
    <property type="entry name" value="Ribsml_uS5_D2-typ_fold_subgr"/>
</dbReference>
<keyword evidence="6 7" id="KW-0694">RNA-binding</keyword>
<dbReference type="AlphaFoldDB" id="A0A1F4UL10"/>
<dbReference type="PROSITE" id="PS00648">
    <property type="entry name" value="RIBONUCLEASE_P"/>
    <property type="match status" value="1"/>
</dbReference>
<dbReference type="EMBL" id="MEUW01000004">
    <property type="protein sequence ID" value="OGC44913.1"/>
    <property type="molecule type" value="Genomic_DNA"/>
</dbReference>
<name>A0A1F4UL10_UNCKA</name>
<comment type="catalytic activity">
    <reaction evidence="7">
        <text>Endonucleolytic cleavage of RNA, removing 5'-extranucleotides from tRNA precursor.</text>
        <dbReference type="EC" id="3.1.26.5"/>
    </reaction>
</comment>
<evidence type="ECO:0000256" key="1">
    <source>
        <dbReference type="ARBA" id="ARBA00002663"/>
    </source>
</evidence>
<evidence type="ECO:0000256" key="8">
    <source>
        <dbReference type="NCBIfam" id="TIGR00188"/>
    </source>
</evidence>
<dbReference type="PANTHER" id="PTHR33992:SF1">
    <property type="entry name" value="RIBONUCLEASE P PROTEIN COMPONENT"/>
    <property type="match status" value="1"/>
</dbReference>
<evidence type="ECO:0000256" key="3">
    <source>
        <dbReference type="ARBA" id="ARBA00022722"/>
    </source>
</evidence>
<evidence type="ECO:0000313" key="10">
    <source>
        <dbReference type="Proteomes" id="UP000176583"/>
    </source>
</evidence>
<comment type="similarity">
    <text evidence="7">Belongs to the RnpA family.</text>
</comment>
<dbReference type="STRING" id="1802613.A2V54_01295"/>
<proteinExistence type="inferred from homology"/>
<sequence length="112" mass="13178">MLSRENRLSAEFDFHRLRREGRRYGTPFFNFFLISNQKGPARFGFVVSSRVSRLATQRNRLKRIVRAQVEEVLPKIRSGSWGAFWLREVALQADSKVLRQAVEETLRRAKIL</sequence>
<dbReference type="InterPro" id="IPR020568">
    <property type="entry name" value="Ribosomal_Su5_D2-typ_SF"/>
</dbReference>
<dbReference type="GO" id="GO:0000049">
    <property type="term" value="F:tRNA binding"/>
    <property type="evidence" value="ECO:0007669"/>
    <property type="project" value="UniProtKB-UniRule"/>
</dbReference>
<dbReference type="NCBIfam" id="TIGR00188">
    <property type="entry name" value="rnpA"/>
    <property type="match status" value="1"/>
</dbReference>
<keyword evidence="4 7" id="KW-0255">Endonuclease</keyword>
<evidence type="ECO:0000256" key="2">
    <source>
        <dbReference type="ARBA" id="ARBA00022694"/>
    </source>
</evidence>
<evidence type="ECO:0000256" key="5">
    <source>
        <dbReference type="ARBA" id="ARBA00022801"/>
    </source>
</evidence>
<evidence type="ECO:0000256" key="4">
    <source>
        <dbReference type="ARBA" id="ARBA00022759"/>
    </source>
</evidence>
<gene>
    <name evidence="7" type="primary">rnpA</name>
    <name evidence="9" type="ORF">A2V54_01295</name>
</gene>
<reference evidence="9 10" key="1">
    <citation type="journal article" date="2016" name="Nat. Commun.">
        <title>Thousands of microbial genomes shed light on interconnected biogeochemical processes in an aquifer system.</title>
        <authorList>
            <person name="Anantharaman K."/>
            <person name="Brown C.T."/>
            <person name="Hug L.A."/>
            <person name="Sharon I."/>
            <person name="Castelle C.J."/>
            <person name="Probst A.J."/>
            <person name="Thomas B.C."/>
            <person name="Singh A."/>
            <person name="Wilkins M.J."/>
            <person name="Karaoz U."/>
            <person name="Brodie E.L."/>
            <person name="Williams K.H."/>
            <person name="Hubbard S.S."/>
            <person name="Banfield J.F."/>
        </authorList>
    </citation>
    <scope>NUCLEOTIDE SEQUENCE [LARGE SCALE GENOMIC DNA]</scope>
</reference>
<dbReference type="EC" id="3.1.26.5" evidence="7 8"/>
<dbReference type="Pfam" id="PF00825">
    <property type="entry name" value="Ribonuclease_P"/>
    <property type="match status" value="1"/>
</dbReference>
<protein>
    <recommendedName>
        <fullName evidence="7 8">Ribonuclease P protein component</fullName>
        <shortName evidence="7">RNase P protein</shortName>
        <shortName evidence="7">RNaseP protein</shortName>
        <ecNumber evidence="7 8">3.1.26.5</ecNumber>
    </recommendedName>
    <alternativeName>
        <fullName evidence="7">Protein C5</fullName>
    </alternativeName>
</protein>
<organism evidence="9 10">
    <name type="scientific">candidate division WWE3 bacterium RBG_19FT_COMBO_53_11</name>
    <dbReference type="NCBI Taxonomy" id="1802613"/>
    <lineage>
        <taxon>Bacteria</taxon>
        <taxon>Katanobacteria</taxon>
    </lineage>
</organism>
<keyword evidence="3 7" id="KW-0540">Nuclease</keyword>